<gene>
    <name evidence="1" type="ORF">BXYJ_LOCUS4750</name>
</gene>
<dbReference type="AlphaFoldDB" id="A0A1I7SX73"/>
<accession>A0A1I7SX73</accession>
<dbReference type="WBParaSite" id="BXY_1765700.1">
    <property type="protein sequence ID" value="BXY_1765700.1"/>
    <property type="gene ID" value="BXY_1765700"/>
</dbReference>
<dbReference type="Proteomes" id="UP000659654">
    <property type="component" value="Unassembled WGS sequence"/>
</dbReference>
<dbReference type="EMBL" id="CAJFDI010000002">
    <property type="protein sequence ID" value="CAD5216868.1"/>
    <property type="molecule type" value="Genomic_DNA"/>
</dbReference>
<sequence length="377" mass="43865">MTAQTRVAKRFMRELPYELIDNVIQRLPVLDVLFVYSCTLDCRVLDSYEETFARICVENYNPLRESRPSLSFLWHLLTVSLHHRDISDNKDLHNELMNLRSVSDLPSYQKLKVRMKVNLPGVTHHVPIKVDSVIASSERETEVELSYGAQKFEYGRLRTVYFEKYSVACFDGPFLYMYGLDVIVRINLLEDDRPRCMGFVPRRSRKVRMAVSRSNAFVFSENRRGNCYLHYLSMETKETCGTKAPAFDVSTLSMTAIDKDLFILSNDMVIRYSVEGGRLVTDDLKWLGLKSYPTMVDKHGYLWFHQEDGANFRYTSIVNGRSFDVECDEPRQRPIVLSKNFFRIGSTSFYVDENGVVNIKKWMLGKTRVFDLLSSYP</sequence>
<name>A0A1I7SX73_BURXY</name>
<evidence type="ECO:0000313" key="1">
    <source>
        <dbReference type="EMBL" id="CAD5216868.1"/>
    </source>
</evidence>
<evidence type="ECO:0000313" key="4">
    <source>
        <dbReference type="Proteomes" id="UP000659654"/>
    </source>
</evidence>
<keyword evidence="4" id="KW-1185">Reference proteome</keyword>
<evidence type="ECO:0000313" key="5">
    <source>
        <dbReference type="WBParaSite" id="BXY_1765700.1"/>
    </source>
</evidence>
<organism evidence="3 5">
    <name type="scientific">Bursaphelenchus xylophilus</name>
    <name type="common">Pinewood nematode worm</name>
    <name type="synonym">Aphelenchoides xylophilus</name>
    <dbReference type="NCBI Taxonomy" id="6326"/>
    <lineage>
        <taxon>Eukaryota</taxon>
        <taxon>Metazoa</taxon>
        <taxon>Ecdysozoa</taxon>
        <taxon>Nematoda</taxon>
        <taxon>Chromadorea</taxon>
        <taxon>Rhabditida</taxon>
        <taxon>Tylenchina</taxon>
        <taxon>Tylenchomorpha</taxon>
        <taxon>Aphelenchoidea</taxon>
        <taxon>Aphelenchoididae</taxon>
        <taxon>Bursaphelenchus</taxon>
    </lineage>
</organism>
<proteinExistence type="predicted"/>
<reference evidence="5" key="1">
    <citation type="submission" date="2016-11" db="UniProtKB">
        <authorList>
            <consortium name="WormBaseParasite"/>
        </authorList>
    </citation>
    <scope>IDENTIFICATION</scope>
</reference>
<reference evidence="2" key="2">
    <citation type="submission" date="2020-08" db="EMBL/GenBank/DDBJ databases">
        <authorList>
            <person name="Kikuchi T."/>
        </authorList>
    </citation>
    <scope>NUCLEOTIDE SEQUENCE</scope>
    <source>
        <strain evidence="1">Ka4C1</strain>
    </source>
</reference>
<dbReference type="EMBL" id="CAJFCV020000002">
    <property type="protein sequence ID" value="CAG9100228.1"/>
    <property type="molecule type" value="Genomic_DNA"/>
</dbReference>
<protein>
    <submittedName>
        <fullName evidence="1">(pine wood nematode) hypothetical protein</fullName>
    </submittedName>
</protein>
<dbReference type="Proteomes" id="UP000582659">
    <property type="component" value="Unassembled WGS sequence"/>
</dbReference>
<dbReference type="Proteomes" id="UP000095284">
    <property type="component" value="Unplaced"/>
</dbReference>
<evidence type="ECO:0000313" key="3">
    <source>
        <dbReference type="Proteomes" id="UP000095284"/>
    </source>
</evidence>
<evidence type="ECO:0000313" key="2">
    <source>
        <dbReference type="EMBL" id="CAG9100228.1"/>
    </source>
</evidence>